<keyword evidence="2" id="KW-0732">Signal</keyword>
<evidence type="ECO:0000313" key="4">
    <source>
        <dbReference type="Proteomes" id="UP000784294"/>
    </source>
</evidence>
<comment type="caution">
    <text evidence="3">The sequence shown here is derived from an EMBL/GenBank/DDBJ whole genome shotgun (WGS) entry which is preliminary data.</text>
</comment>
<evidence type="ECO:0000256" key="2">
    <source>
        <dbReference type="SAM" id="SignalP"/>
    </source>
</evidence>
<feature type="chain" id="PRO_5018720168" evidence="2">
    <location>
        <begin position="28"/>
        <end position="73"/>
    </location>
</feature>
<feature type="region of interest" description="Disordered" evidence="1">
    <location>
        <begin position="28"/>
        <end position="73"/>
    </location>
</feature>
<name>A0A3S5CJD9_9PLAT</name>
<feature type="compositionally biased region" description="Basic and acidic residues" evidence="1">
    <location>
        <begin position="63"/>
        <end position="73"/>
    </location>
</feature>
<protein>
    <submittedName>
        <fullName evidence="3">Uncharacterized protein</fullName>
    </submittedName>
</protein>
<organism evidence="3 4">
    <name type="scientific">Protopolystoma xenopodis</name>
    <dbReference type="NCBI Taxonomy" id="117903"/>
    <lineage>
        <taxon>Eukaryota</taxon>
        <taxon>Metazoa</taxon>
        <taxon>Spiralia</taxon>
        <taxon>Lophotrochozoa</taxon>
        <taxon>Platyhelminthes</taxon>
        <taxon>Monogenea</taxon>
        <taxon>Polyopisthocotylea</taxon>
        <taxon>Polystomatidea</taxon>
        <taxon>Polystomatidae</taxon>
        <taxon>Protopolystoma</taxon>
    </lineage>
</organism>
<reference evidence="3" key="1">
    <citation type="submission" date="2018-11" db="EMBL/GenBank/DDBJ databases">
        <authorList>
            <consortium name="Pathogen Informatics"/>
        </authorList>
    </citation>
    <scope>NUCLEOTIDE SEQUENCE</scope>
</reference>
<feature type="signal peptide" evidence="2">
    <location>
        <begin position="1"/>
        <end position="27"/>
    </location>
</feature>
<gene>
    <name evidence="3" type="ORF">PXEA_LOCUS19790</name>
</gene>
<keyword evidence="4" id="KW-1185">Reference proteome</keyword>
<sequence length="73" mass="8006">MLSVLLTLRAQFAIELCCLANYSSVYSQTSHEPKDAPPVTSTEGVSASVSISTEDGPNYESVYDTKEMEERLD</sequence>
<dbReference type="EMBL" id="CAAALY010079692">
    <property type="protein sequence ID" value="VEL26350.1"/>
    <property type="molecule type" value="Genomic_DNA"/>
</dbReference>
<evidence type="ECO:0000256" key="1">
    <source>
        <dbReference type="SAM" id="MobiDB-lite"/>
    </source>
</evidence>
<feature type="compositionally biased region" description="Polar residues" evidence="1">
    <location>
        <begin position="39"/>
        <end position="55"/>
    </location>
</feature>
<evidence type="ECO:0000313" key="3">
    <source>
        <dbReference type="EMBL" id="VEL26350.1"/>
    </source>
</evidence>
<dbReference type="AlphaFoldDB" id="A0A3S5CJD9"/>
<accession>A0A3S5CJD9</accession>
<dbReference type="Proteomes" id="UP000784294">
    <property type="component" value="Unassembled WGS sequence"/>
</dbReference>
<proteinExistence type="predicted"/>